<sequence length="194" mass="22550">RWRKMRITLSAPKNYVGQEKQKQDYEWNDKDGIDEDMRKMWNRHFLAFSVLFGLQIWCFSDILRTALHYEWIGFDFLILFGKMVLSVAILVLIVDCASGCCGMAFLHEKEPPCSLFTIFVIVVFMVFTIPPLNFLIFDVSVAIPLTVSTSELCWVIAAVFIPFVQFARLSMLLADFIFLFPRRKTLQMRPTTLA</sequence>
<feature type="transmembrane region" description="Helical" evidence="1">
    <location>
        <begin position="154"/>
        <end position="180"/>
    </location>
</feature>
<proteinExistence type="predicted"/>
<keyword evidence="1" id="KW-0812">Transmembrane</keyword>
<evidence type="ECO:0000313" key="2">
    <source>
        <dbReference type="EMBL" id="GMT11541.1"/>
    </source>
</evidence>
<feature type="transmembrane region" description="Helical" evidence="1">
    <location>
        <begin position="83"/>
        <end position="106"/>
    </location>
</feature>
<feature type="transmembrane region" description="Helical" evidence="1">
    <location>
        <begin position="113"/>
        <end position="134"/>
    </location>
</feature>
<name>A0AAV5UYF4_9BILA</name>
<feature type="non-terminal residue" evidence="2">
    <location>
        <position position="1"/>
    </location>
</feature>
<evidence type="ECO:0008006" key="4">
    <source>
        <dbReference type="Google" id="ProtNLM"/>
    </source>
</evidence>
<evidence type="ECO:0000256" key="1">
    <source>
        <dbReference type="SAM" id="Phobius"/>
    </source>
</evidence>
<evidence type="ECO:0000313" key="3">
    <source>
        <dbReference type="Proteomes" id="UP001432322"/>
    </source>
</evidence>
<keyword evidence="3" id="KW-1185">Reference proteome</keyword>
<gene>
    <name evidence="2" type="ORF">PFISCL1PPCAC_2838</name>
</gene>
<reference evidence="2" key="1">
    <citation type="submission" date="2023-10" db="EMBL/GenBank/DDBJ databases">
        <title>Genome assembly of Pristionchus species.</title>
        <authorList>
            <person name="Yoshida K."/>
            <person name="Sommer R.J."/>
        </authorList>
    </citation>
    <scope>NUCLEOTIDE SEQUENCE</scope>
    <source>
        <strain evidence="2">RS5133</strain>
    </source>
</reference>
<dbReference type="EMBL" id="BTSY01000001">
    <property type="protein sequence ID" value="GMT11541.1"/>
    <property type="molecule type" value="Genomic_DNA"/>
</dbReference>
<dbReference type="AlphaFoldDB" id="A0AAV5UYF4"/>
<dbReference type="Proteomes" id="UP001432322">
    <property type="component" value="Unassembled WGS sequence"/>
</dbReference>
<feature type="transmembrane region" description="Helical" evidence="1">
    <location>
        <begin position="45"/>
        <end position="63"/>
    </location>
</feature>
<comment type="caution">
    <text evidence="2">The sequence shown here is derived from an EMBL/GenBank/DDBJ whole genome shotgun (WGS) entry which is preliminary data.</text>
</comment>
<protein>
    <recommendedName>
        <fullName evidence="4">Transmembrane protein</fullName>
    </recommendedName>
</protein>
<keyword evidence="1" id="KW-0472">Membrane</keyword>
<keyword evidence="1" id="KW-1133">Transmembrane helix</keyword>
<organism evidence="2 3">
    <name type="scientific">Pristionchus fissidentatus</name>
    <dbReference type="NCBI Taxonomy" id="1538716"/>
    <lineage>
        <taxon>Eukaryota</taxon>
        <taxon>Metazoa</taxon>
        <taxon>Ecdysozoa</taxon>
        <taxon>Nematoda</taxon>
        <taxon>Chromadorea</taxon>
        <taxon>Rhabditida</taxon>
        <taxon>Rhabditina</taxon>
        <taxon>Diplogasteromorpha</taxon>
        <taxon>Diplogasteroidea</taxon>
        <taxon>Neodiplogasteridae</taxon>
        <taxon>Pristionchus</taxon>
    </lineage>
</organism>
<accession>A0AAV5UYF4</accession>